<dbReference type="KEGG" id="psoj:PHYSODRAFT_307610"/>
<name>G5AFD3_PHYSP</name>
<dbReference type="RefSeq" id="XP_009538784.1">
    <property type="nucleotide sequence ID" value="XM_009540489.1"/>
</dbReference>
<feature type="region of interest" description="Disordered" evidence="1">
    <location>
        <begin position="61"/>
        <end position="167"/>
    </location>
</feature>
<evidence type="ECO:0000313" key="2">
    <source>
        <dbReference type="EMBL" id="EGZ05923.1"/>
    </source>
</evidence>
<dbReference type="EMBL" id="JH159165">
    <property type="protein sequence ID" value="EGZ05923.1"/>
    <property type="molecule type" value="Genomic_DNA"/>
</dbReference>
<feature type="region of interest" description="Disordered" evidence="1">
    <location>
        <begin position="207"/>
        <end position="231"/>
    </location>
</feature>
<proteinExistence type="predicted"/>
<organism evidence="2 3">
    <name type="scientific">Phytophthora sojae (strain P6497)</name>
    <name type="common">Soybean stem and root rot agent</name>
    <name type="synonym">Phytophthora megasperma f. sp. glycines</name>
    <dbReference type="NCBI Taxonomy" id="1094619"/>
    <lineage>
        <taxon>Eukaryota</taxon>
        <taxon>Sar</taxon>
        <taxon>Stramenopiles</taxon>
        <taxon>Oomycota</taxon>
        <taxon>Peronosporomycetes</taxon>
        <taxon>Peronosporales</taxon>
        <taxon>Peronosporaceae</taxon>
        <taxon>Phytophthora</taxon>
    </lineage>
</organism>
<feature type="compositionally biased region" description="Polar residues" evidence="1">
    <location>
        <begin position="68"/>
        <end position="77"/>
    </location>
</feature>
<feature type="compositionally biased region" description="Basic and acidic residues" evidence="1">
    <location>
        <begin position="103"/>
        <end position="122"/>
    </location>
</feature>
<gene>
    <name evidence="2" type="ORF">PHYSODRAFT_307610</name>
</gene>
<keyword evidence="3" id="KW-1185">Reference proteome</keyword>
<dbReference type="AlphaFoldDB" id="G5AFD3"/>
<dbReference type="GeneID" id="20642903"/>
<accession>G5AFD3</accession>
<feature type="compositionally biased region" description="Polar residues" evidence="1">
    <location>
        <begin position="219"/>
        <end position="231"/>
    </location>
</feature>
<evidence type="ECO:0000313" key="3">
    <source>
        <dbReference type="Proteomes" id="UP000002640"/>
    </source>
</evidence>
<dbReference type="InParanoid" id="G5AFD3"/>
<protein>
    <submittedName>
        <fullName evidence="2">Uncharacterized protein</fullName>
    </submittedName>
</protein>
<sequence length="290" mass="31777">MNWQQNVALQHPVGATERREERLYAAPNDSSGDSNILRYIKTLTSHQTNAKQQRMDRYLRQVKRPQPAEQSSTTGQKTLPAPGYKPQAAAKPLVSTAAPTPRLQEKNGPRESAKPPKREPKARNGRNSQGKAAGGRGKGRSRAKRQSDGAPSGRQRKKVKKKPICQQSTAVGSLDRFRLNGTWSQDKTRAAVTAKLGEIAGPRLDTVQSDESKQAPRIQASTCNADTSGSMKSRFWPSAATSGHASQVRNPGLCSQPIEANDSDVFCVRSRLLSVHSDPQSVKIYHTRVH</sequence>
<dbReference type="SMR" id="G5AFD3"/>
<dbReference type="Proteomes" id="UP000002640">
    <property type="component" value="Unassembled WGS sequence"/>
</dbReference>
<evidence type="ECO:0000256" key="1">
    <source>
        <dbReference type="SAM" id="MobiDB-lite"/>
    </source>
</evidence>
<feature type="region of interest" description="Disordered" evidence="1">
    <location>
        <begin position="1"/>
        <end position="34"/>
    </location>
</feature>
<feature type="compositionally biased region" description="Basic residues" evidence="1">
    <location>
        <begin position="154"/>
        <end position="163"/>
    </location>
</feature>
<reference evidence="2 3" key="1">
    <citation type="journal article" date="2006" name="Science">
        <title>Phytophthora genome sequences uncover evolutionary origins and mechanisms of pathogenesis.</title>
        <authorList>
            <person name="Tyler B.M."/>
            <person name="Tripathy S."/>
            <person name="Zhang X."/>
            <person name="Dehal P."/>
            <person name="Jiang R.H."/>
            <person name="Aerts A."/>
            <person name="Arredondo F.D."/>
            <person name="Baxter L."/>
            <person name="Bensasson D."/>
            <person name="Beynon J.L."/>
            <person name="Chapman J."/>
            <person name="Damasceno C.M."/>
            <person name="Dorrance A.E."/>
            <person name="Dou D."/>
            <person name="Dickerman A.W."/>
            <person name="Dubchak I.L."/>
            <person name="Garbelotto M."/>
            <person name="Gijzen M."/>
            <person name="Gordon S.G."/>
            <person name="Govers F."/>
            <person name="Grunwald N.J."/>
            <person name="Huang W."/>
            <person name="Ivors K.L."/>
            <person name="Jones R.W."/>
            <person name="Kamoun S."/>
            <person name="Krampis K."/>
            <person name="Lamour K.H."/>
            <person name="Lee M.K."/>
            <person name="McDonald W.H."/>
            <person name="Medina M."/>
            <person name="Meijer H.J."/>
            <person name="Nordberg E.K."/>
            <person name="Maclean D.J."/>
            <person name="Ospina-Giraldo M.D."/>
            <person name="Morris P.F."/>
            <person name="Phuntumart V."/>
            <person name="Putnam N.H."/>
            <person name="Rash S."/>
            <person name="Rose J.K."/>
            <person name="Sakihama Y."/>
            <person name="Salamov A.A."/>
            <person name="Savidor A."/>
            <person name="Scheuring C.F."/>
            <person name="Smith B.M."/>
            <person name="Sobral B.W."/>
            <person name="Terry A."/>
            <person name="Torto-Alalibo T.A."/>
            <person name="Win J."/>
            <person name="Xu Z."/>
            <person name="Zhang H."/>
            <person name="Grigoriev I.V."/>
            <person name="Rokhsar D.S."/>
            <person name="Boore J.L."/>
        </authorList>
    </citation>
    <scope>NUCLEOTIDE SEQUENCE [LARGE SCALE GENOMIC DNA]</scope>
    <source>
        <strain evidence="2 3">P6497</strain>
    </source>
</reference>